<organism evidence="3">
    <name type="scientific">freshwater metagenome</name>
    <dbReference type="NCBI Taxonomy" id="449393"/>
    <lineage>
        <taxon>unclassified sequences</taxon>
        <taxon>metagenomes</taxon>
        <taxon>ecological metagenomes</taxon>
    </lineage>
</organism>
<dbReference type="SUPFAM" id="SSF51735">
    <property type="entry name" value="NAD(P)-binding Rossmann-fold domains"/>
    <property type="match status" value="1"/>
</dbReference>
<sequence>MTNTQTSELFSLSNKVVLVTGGAGLLGQVFSQAFADSGAQVAVVDIDQPAAKSVADAVSKKSGQKVSGFGCDITSPESVAQMVTAVVSEFGRIDVLVNNAASKGSNLDEFFKPFEEYSLQTWREVMSVNIDGLFLVAQAVGKQMKLQGGGSIIQTSSIYGVVAPDQRIYEGSQYNGRPINTPAVYSASKAAVVGLTSYLSTYWADSGIRVNSLTPGGISSGQNKTFDDKYSNRVPLGRMGQASELTGALIYLASDASSYVTGQNLIVDGGLSTW</sequence>
<dbReference type="FunFam" id="3.40.50.720:FF:000084">
    <property type="entry name" value="Short-chain dehydrogenase reductase"/>
    <property type="match status" value="1"/>
</dbReference>
<dbReference type="InterPro" id="IPR036291">
    <property type="entry name" value="NAD(P)-bd_dom_sf"/>
</dbReference>
<accession>A0A6J6GZG9</accession>
<dbReference type="InterPro" id="IPR002347">
    <property type="entry name" value="SDR_fam"/>
</dbReference>
<evidence type="ECO:0000313" key="3">
    <source>
        <dbReference type="EMBL" id="CAB4606802.1"/>
    </source>
</evidence>
<proteinExistence type="inferred from homology"/>
<dbReference type="AlphaFoldDB" id="A0A6J6GZG9"/>
<name>A0A6J6GZG9_9ZZZZ</name>
<gene>
    <name evidence="3" type="ORF">UFOPK1826_01031</name>
</gene>
<comment type="similarity">
    <text evidence="1">Belongs to the short-chain dehydrogenases/reductases (SDR) family.</text>
</comment>
<dbReference type="GO" id="GO:0016616">
    <property type="term" value="F:oxidoreductase activity, acting on the CH-OH group of donors, NAD or NADP as acceptor"/>
    <property type="evidence" value="ECO:0007669"/>
    <property type="project" value="TreeGrafter"/>
</dbReference>
<dbReference type="Gene3D" id="3.40.50.720">
    <property type="entry name" value="NAD(P)-binding Rossmann-like Domain"/>
    <property type="match status" value="1"/>
</dbReference>
<dbReference type="PRINTS" id="PR00081">
    <property type="entry name" value="GDHRDH"/>
</dbReference>
<dbReference type="PANTHER" id="PTHR42760">
    <property type="entry name" value="SHORT-CHAIN DEHYDROGENASES/REDUCTASES FAMILY MEMBER"/>
    <property type="match status" value="1"/>
</dbReference>
<reference evidence="3" key="1">
    <citation type="submission" date="2020-05" db="EMBL/GenBank/DDBJ databases">
        <authorList>
            <person name="Chiriac C."/>
            <person name="Salcher M."/>
            <person name="Ghai R."/>
            <person name="Kavagutti S V."/>
        </authorList>
    </citation>
    <scope>NUCLEOTIDE SEQUENCE</scope>
</reference>
<protein>
    <submittedName>
        <fullName evidence="3">Unannotated protein</fullName>
    </submittedName>
</protein>
<dbReference type="PANTHER" id="PTHR42760:SF133">
    <property type="entry name" value="3-OXOACYL-[ACYL-CARRIER-PROTEIN] REDUCTASE"/>
    <property type="match status" value="1"/>
</dbReference>
<evidence type="ECO:0000256" key="2">
    <source>
        <dbReference type="ARBA" id="ARBA00023002"/>
    </source>
</evidence>
<dbReference type="PRINTS" id="PR00080">
    <property type="entry name" value="SDRFAMILY"/>
</dbReference>
<keyword evidence="2" id="KW-0560">Oxidoreductase</keyword>
<dbReference type="Pfam" id="PF00106">
    <property type="entry name" value="adh_short"/>
    <property type="match status" value="1"/>
</dbReference>
<evidence type="ECO:0000256" key="1">
    <source>
        <dbReference type="ARBA" id="ARBA00006484"/>
    </source>
</evidence>
<dbReference type="EMBL" id="CAEZUN010000130">
    <property type="protein sequence ID" value="CAB4606802.1"/>
    <property type="molecule type" value="Genomic_DNA"/>
</dbReference>